<dbReference type="CDD" id="cd01127">
    <property type="entry name" value="TrwB_TraG_TraD_VirD4"/>
    <property type="match status" value="1"/>
</dbReference>
<evidence type="ECO:0000256" key="2">
    <source>
        <dbReference type="ARBA" id="ARBA00022475"/>
    </source>
</evidence>
<dbReference type="PANTHER" id="PTHR37937">
    <property type="entry name" value="CONJUGATIVE TRANSFER: DNA TRANSPORT"/>
    <property type="match status" value="1"/>
</dbReference>
<comment type="caution">
    <text evidence="6">The sequence shown here is derived from an EMBL/GenBank/DDBJ whole genome shotgun (WGS) entry which is preliminary data.</text>
</comment>
<reference evidence="6 7" key="1">
    <citation type="submission" date="2021-06" db="EMBL/GenBank/DDBJ databases">
        <authorList>
            <person name="Sun Q."/>
            <person name="Li D."/>
        </authorList>
    </citation>
    <scope>NUCLEOTIDE SEQUENCE [LARGE SCALE GENOMIC DNA]</scope>
    <source>
        <strain evidence="6 7">MSJ-11</strain>
    </source>
</reference>
<dbReference type="EMBL" id="JAHLQF010000006">
    <property type="protein sequence ID" value="MBU5486448.1"/>
    <property type="molecule type" value="Genomic_DNA"/>
</dbReference>
<accession>A0ABS6EN28</accession>
<gene>
    <name evidence="6" type="ORF">KQI86_19285</name>
</gene>
<organism evidence="6 7">
    <name type="scientific">Clostridium mobile</name>
    <dbReference type="NCBI Taxonomy" id="2841512"/>
    <lineage>
        <taxon>Bacteria</taxon>
        <taxon>Bacillati</taxon>
        <taxon>Bacillota</taxon>
        <taxon>Clostridia</taxon>
        <taxon>Eubacteriales</taxon>
        <taxon>Clostridiaceae</taxon>
        <taxon>Clostridium</taxon>
    </lineage>
</organism>
<evidence type="ECO:0000256" key="5">
    <source>
        <dbReference type="ARBA" id="ARBA00023136"/>
    </source>
</evidence>
<keyword evidence="7" id="KW-1185">Reference proteome</keyword>
<name>A0ABS6EN28_9CLOT</name>
<dbReference type="Pfam" id="PF02534">
    <property type="entry name" value="T4SS-DNA_transf"/>
    <property type="match status" value="1"/>
</dbReference>
<evidence type="ECO:0000256" key="1">
    <source>
        <dbReference type="ARBA" id="ARBA00004651"/>
    </source>
</evidence>
<evidence type="ECO:0000256" key="4">
    <source>
        <dbReference type="ARBA" id="ARBA00022989"/>
    </source>
</evidence>
<proteinExistence type="predicted"/>
<comment type="subcellular location">
    <subcellularLocation>
        <location evidence="1">Cell membrane</location>
        <topology evidence="1">Multi-pass membrane protein</topology>
    </subcellularLocation>
</comment>
<keyword evidence="3" id="KW-0812">Transmembrane</keyword>
<dbReference type="Proteomes" id="UP000726170">
    <property type="component" value="Unassembled WGS sequence"/>
</dbReference>
<evidence type="ECO:0000256" key="3">
    <source>
        <dbReference type="ARBA" id="ARBA00022692"/>
    </source>
</evidence>
<dbReference type="RefSeq" id="WP_216441050.1">
    <property type="nucleotide sequence ID" value="NZ_JAHLQF010000006.1"/>
</dbReference>
<keyword evidence="2" id="KW-1003">Cell membrane</keyword>
<keyword evidence="5" id="KW-0472">Membrane</keyword>
<dbReference type="PANTHER" id="PTHR37937:SF1">
    <property type="entry name" value="CONJUGATIVE TRANSFER: DNA TRANSPORT"/>
    <property type="match status" value="1"/>
</dbReference>
<dbReference type="InterPro" id="IPR003688">
    <property type="entry name" value="TraG/VirD4"/>
</dbReference>
<sequence length="455" mass="51476">MEFLLLKKFLQLLLAGLFVELGLTMRKKRNKLGTAEIGKDLGKYKGTDGIILSKNHTLSQKASQEHICIIAPSGEGKTTSLFIPNLLNENLKGSIIVPDPKGELYELTHKFQSKYRKVILYKPLESGIGYNPLKNCRTDREVMQLAQNLLINGALTLEIQTGKQASGIEWLQMGQSLLTAALLYVKDKPLASISTALRLIISTSVEQLDEIFSTSKPNVVEQYNIFKSCLESPKTMSSIKITLGSNLQLFTDNLNIRTNDFTPEDLRKEPTILYISYPENKSAYLSPLMACIYSQLIDRLIDTYAKDSFPVWLLFDEFANIGQLSNFTQNIATARSRKMPFMLCLQSITQLQQLYGEKNALSILNNCKTKVVLPSLTDTETLDYLSKLCGEEEIKITQEDSKIKTKKSLFTPDEIRRIVDEKLLILAGNKSPIIDTQNIYYKQQKYLERIPFSKV</sequence>
<evidence type="ECO:0000313" key="7">
    <source>
        <dbReference type="Proteomes" id="UP000726170"/>
    </source>
</evidence>
<dbReference type="InterPro" id="IPR051539">
    <property type="entry name" value="T4SS-coupling_protein"/>
</dbReference>
<protein>
    <submittedName>
        <fullName evidence="6">Type IV secretory system conjugative DNA transfer family protein</fullName>
    </submittedName>
</protein>
<evidence type="ECO:0000313" key="6">
    <source>
        <dbReference type="EMBL" id="MBU5486448.1"/>
    </source>
</evidence>
<keyword evidence="4" id="KW-1133">Transmembrane helix</keyword>